<dbReference type="EMBL" id="MCFD01000015">
    <property type="protein sequence ID" value="ORX66547.1"/>
    <property type="molecule type" value="Genomic_DNA"/>
</dbReference>
<dbReference type="PANTHER" id="PTHR47349:SF1">
    <property type="entry name" value="AER328WP"/>
    <property type="match status" value="1"/>
</dbReference>
<protein>
    <recommendedName>
        <fullName evidence="1">YMC020W-like alpha/beta hydrolase domain-containing protein</fullName>
    </recommendedName>
</protein>
<comment type="caution">
    <text evidence="2">The sequence shown here is derived from an EMBL/GenBank/DDBJ whole genome shotgun (WGS) entry which is preliminary data.</text>
</comment>
<dbReference type="AlphaFoldDB" id="A0A1Y1VZ51"/>
<dbReference type="STRING" id="61395.A0A1Y1VZ51"/>
<dbReference type="OrthoDB" id="5598028at2759"/>
<evidence type="ECO:0000313" key="3">
    <source>
        <dbReference type="Proteomes" id="UP000193922"/>
    </source>
</evidence>
<dbReference type="RefSeq" id="XP_040740535.1">
    <property type="nucleotide sequence ID" value="XM_040884821.1"/>
</dbReference>
<sequence>MREALHTYLTENHSVDVSDSDISLFPLVGEGRIEDRVDLLLSQIIDPGPRADVLGAADTVFVVTHSQGTPVSALLLERLMELGLVVPRRQRVCMLAMAGISHGPMPYLRDNVVIRYIESEAARELFELMDPSSPQSQRYVAALSTILHKGVRLICVGSWVDEVVPLYSGILQGVSHPNVYRAVYIDAPHYLDDFLSNLIVFALRLRNMGIYDHDLLIHLSEVVAGSLWGHSGHSTVYGEPDVYKLSVKWLLYSTSAVSQSAIQSGGAAVSRASGEQIHMNYRPFNAAEKLNPFYIPWIMRTLWDEPEIRQNSVLRAELRRLIMLYDKWKPETKAGKELKYRLEPVRAAI</sequence>
<dbReference type="InterPro" id="IPR058933">
    <property type="entry name" value="YMC020W-like_ab_hydrolase"/>
</dbReference>
<accession>A0A1Y1VZ51</accession>
<dbReference type="GeneID" id="63801469"/>
<evidence type="ECO:0000313" key="2">
    <source>
        <dbReference type="EMBL" id="ORX66547.1"/>
    </source>
</evidence>
<dbReference type="PANTHER" id="PTHR47349">
    <property type="entry name" value="CHROMOSOME 8, WHOLE GENOME SHOTGUN SEQUENCE"/>
    <property type="match status" value="1"/>
</dbReference>
<evidence type="ECO:0000259" key="1">
    <source>
        <dbReference type="Pfam" id="PF26147"/>
    </source>
</evidence>
<gene>
    <name evidence="2" type="ORF">DL89DRAFT_226670</name>
</gene>
<organism evidence="2 3">
    <name type="scientific">Linderina pennispora</name>
    <dbReference type="NCBI Taxonomy" id="61395"/>
    <lineage>
        <taxon>Eukaryota</taxon>
        <taxon>Fungi</taxon>
        <taxon>Fungi incertae sedis</taxon>
        <taxon>Zoopagomycota</taxon>
        <taxon>Kickxellomycotina</taxon>
        <taxon>Kickxellomycetes</taxon>
        <taxon>Kickxellales</taxon>
        <taxon>Kickxellaceae</taxon>
        <taxon>Linderina</taxon>
    </lineage>
</organism>
<name>A0A1Y1VZ51_9FUNG</name>
<feature type="domain" description="YMC020W-like alpha/beta hydrolase" evidence="1">
    <location>
        <begin position="10"/>
        <end position="305"/>
    </location>
</feature>
<keyword evidence="3" id="KW-1185">Reference proteome</keyword>
<dbReference type="InterPro" id="IPR058934">
    <property type="entry name" value="YMC020W-like"/>
</dbReference>
<proteinExistence type="predicted"/>
<reference evidence="2 3" key="1">
    <citation type="submission" date="2016-07" db="EMBL/GenBank/DDBJ databases">
        <title>Pervasive Adenine N6-methylation of Active Genes in Fungi.</title>
        <authorList>
            <consortium name="DOE Joint Genome Institute"/>
            <person name="Mondo S.J."/>
            <person name="Dannebaum R.O."/>
            <person name="Kuo R.C."/>
            <person name="Labutti K."/>
            <person name="Haridas S."/>
            <person name="Kuo A."/>
            <person name="Salamov A."/>
            <person name="Ahrendt S.R."/>
            <person name="Lipzen A."/>
            <person name="Sullivan W."/>
            <person name="Andreopoulos W.B."/>
            <person name="Clum A."/>
            <person name="Lindquist E."/>
            <person name="Daum C."/>
            <person name="Ramamoorthy G.K."/>
            <person name="Gryganskyi A."/>
            <person name="Culley D."/>
            <person name="Magnuson J.K."/>
            <person name="James T.Y."/>
            <person name="O'Malley M.A."/>
            <person name="Stajich J.E."/>
            <person name="Spatafora J.W."/>
            <person name="Visel A."/>
            <person name="Grigoriev I.V."/>
        </authorList>
    </citation>
    <scope>NUCLEOTIDE SEQUENCE [LARGE SCALE GENOMIC DNA]</scope>
    <source>
        <strain evidence="2 3">ATCC 12442</strain>
    </source>
</reference>
<dbReference type="Proteomes" id="UP000193922">
    <property type="component" value="Unassembled WGS sequence"/>
</dbReference>
<dbReference type="Pfam" id="PF26147">
    <property type="entry name" value="AB_HYDROLASE_YMC0-YMC35"/>
    <property type="match status" value="1"/>
</dbReference>